<dbReference type="GeneID" id="116295923"/>
<dbReference type="RefSeq" id="XP_031559741.1">
    <property type="nucleotide sequence ID" value="XM_031703881.1"/>
</dbReference>
<feature type="signal peptide" evidence="5">
    <location>
        <begin position="1"/>
        <end position="19"/>
    </location>
</feature>
<proteinExistence type="inferred from homology"/>
<gene>
    <name evidence="9" type="primary">LOC116295923</name>
</gene>
<keyword evidence="4" id="KW-0472">Membrane</keyword>
<evidence type="ECO:0000256" key="2">
    <source>
        <dbReference type="ARBA" id="ARBA00023157"/>
    </source>
</evidence>
<keyword evidence="8" id="KW-1185">Reference proteome</keyword>
<evidence type="ECO:0000313" key="9">
    <source>
        <dbReference type="RefSeq" id="XP_031559741.1"/>
    </source>
</evidence>
<dbReference type="InterPro" id="IPR000152">
    <property type="entry name" value="EGF-type_Asp/Asn_hydroxyl_site"/>
</dbReference>
<feature type="domain" description="Laminin G" evidence="6">
    <location>
        <begin position="21"/>
        <end position="219"/>
    </location>
</feature>
<dbReference type="PROSITE" id="PS50026">
    <property type="entry name" value="EGF_3"/>
    <property type="match status" value="1"/>
</dbReference>
<dbReference type="AlphaFoldDB" id="A0A6P8HWK3"/>
<dbReference type="SMART" id="SM00282">
    <property type="entry name" value="LamG"/>
    <property type="match status" value="2"/>
</dbReference>
<dbReference type="Gene3D" id="2.10.25.10">
    <property type="entry name" value="Laminin"/>
    <property type="match status" value="1"/>
</dbReference>
<dbReference type="Gene3D" id="2.60.120.200">
    <property type="match status" value="2"/>
</dbReference>
<dbReference type="PROSITE" id="PS50025">
    <property type="entry name" value="LAM_G_DOMAIN"/>
    <property type="match status" value="2"/>
</dbReference>
<keyword evidence="5" id="KW-0732">Signal</keyword>
<dbReference type="OrthoDB" id="5989513at2759"/>
<name>A0A6P8HWK3_ACTTE</name>
<dbReference type="Pfam" id="PF00054">
    <property type="entry name" value="Laminin_G_1"/>
    <property type="match status" value="1"/>
</dbReference>
<sequence length="611" mass="69107">MFLSIFCVVHLCFLALTNAAGAGLRFSLSRNFPYAEYENWDFTSNGIMSFRFQTHSRTALLLYHDDKRNDRGQDYMDVFIFKGDIRLRFNLGFCQETSELTVLGDFADYKWHYVVITLYFKYISISVDKTSVSKIVKCKTPEHVGKFAKMRKRRWASVYLGGIPLNRKWAYEDWSSARIIKDASTSRFEGCIGDLMYQKDNQKAFKAKLKRKEAVVPDCFNACKNNLKSFAPKCQNGGTCIDHIDNFDCDCKGTGYEGDYCANESTMVYMNGSGYIAYRMLTPKIDWSMKSNQFSFRFVPLDPNGIILYLGNPTDHLAVEMFEGTIQVNINLGGGLLVMRSKVTLNVSEYHYVEITRRERRMTIDINKGWYIMEELTPGDLFSLDLKGNERVAYFGGGPDGKAIDLSTSKRNFSGFLQELTFETMKVLDKVMNYPQDKRFSKIGEVLEGSQRTELLPISDKIQGSGCGDLDDDEDMDRCTQPTPRCFSPDCIYGRVTTDTPPPPTTKPTTMTLPVRLTYGTPSGGVVLARLESPPDHSVSPWTIIIIVAAAVIAVIITIFLLYRWNIRYTGSFKPHKSEPIGEGAQPIGRGYEQPAFYVSSNKPTKGVTMA</sequence>
<keyword evidence="3" id="KW-0245">EGF-like domain</keyword>
<evidence type="ECO:0000256" key="5">
    <source>
        <dbReference type="SAM" id="SignalP"/>
    </source>
</evidence>
<dbReference type="Proteomes" id="UP000515163">
    <property type="component" value="Unplaced"/>
</dbReference>
<evidence type="ECO:0000313" key="8">
    <source>
        <dbReference type="Proteomes" id="UP000515163"/>
    </source>
</evidence>
<evidence type="ECO:0000259" key="7">
    <source>
        <dbReference type="PROSITE" id="PS50026"/>
    </source>
</evidence>
<dbReference type="PANTHER" id="PTHR15036:SF49">
    <property type="entry name" value="AXOTACTIN"/>
    <property type="match status" value="1"/>
</dbReference>
<dbReference type="CDD" id="cd00054">
    <property type="entry name" value="EGF_CA"/>
    <property type="match status" value="1"/>
</dbReference>
<comment type="similarity">
    <text evidence="1">Belongs to the EGF domain peptide family.</text>
</comment>
<dbReference type="PROSITE" id="PS00010">
    <property type="entry name" value="ASX_HYDROXYL"/>
    <property type="match status" value="1"/>
</dbReference>
<dbReference type="InterPro" id="IPR050372">
    <property type="entry name" value="Neurexin-related_CASP"/>
</dbReference>
<feature type="transmembrane region" description="Helical" evidence="4">
    <location>
        <begin position="542"/>
        <end position="563"/>
    </location>
</feature>
<dbReference type="InParanoid" id="A0A6P8HWK3"/>
<dbReference type="InterPro" id="IPR000742">
    <property type="entry name" value="EGF"/>
</dbReference>
<dbReference type="SUPFAM" id="SSF49899">
    <property type="entry name" value="Concanavalin A-like lectins/glucanases"/>
    <property type="match status" value="2"/>
</dbReference>
<dbReference type="CDD" id="cd00110">
    <property type="entry name" value="LamG"/>
    <property type="match status" value="2"/>
</dbReference>
<dbReference type="InterPro" id="IPR001791">
    <property type="entry name" value="Laminin_G"/>
</dbReference>
<keyword evidence="2" id="KW-1015">Disulfide bond</keyword>
<keyword evidence="4" id="KW-0812">Transmembrane</keyword>
<comment type="caution">
    <text evidence="3">Lacks conserved residue(s) required for the propagation of feature annotation.</text>
</comment>
<evidence type="ECO:0000256" key="3">
    <source>
        <dbReference type="PROSITE-ProRule" id="PRU00076"/>
    </source>
</evidence>
<evidence type="ECO:0000256" key="4">
    <source>
        <dbReference type="SAM" id="Phobius"/>
    </source>
</evidence>
<feature type="chain" id="PRO_5028370751" evidence="5">
    <location>
        <begin position="20"/>
        <end position="611"/>
    </location>
</feature>
<organism evidence="8 9">
    <name type="scientific">Actinia tenebrosa</name>
    <name type="common">Australian red waratah sea anemone</name>
    <dbReference type="NCBI Taxonomy" id="6105"/>
    <lineage>
        <taxon>Eukaryota</taxon>
        <taxon>Metazoa</taxon>
        <taxon>Cnidaria</taxon>
        <taxon>Anthozoa</taxon>
        <taxon>Hexacorallia</taxon>
        <taxon>Actiniaria</taxon>
        <taxon>Actiniidae</taxon>
        <taxon>Actinia</taxon>
    </lineage>
</organism>
<evidence type="ECO:0000256" key="1">
    <source>
        <dbReference type="ARBA" id="ARBA00006373"/>
    </source>
</evidence>
<dbReference type="GO" id="GO:0016020">
    <property type="term" value="C:membrane"/>
    <property type="evidence" value="ECO:0007669"/>
    <property type="project" value="UniProtKB-SubCell"/>
</dbReference>
<evidence type="ECO:0000259" key="6">
    <source>
        <dbReference type="PROSITE" id="PS50025"/>
    </source>
</evidence>
<dbReference type="Pfam" id="PF02210">
    <property type="entry name" value="Laminin_G_2"/>
    <property type="match status" value="1"/>
</dbReference>
<reference evidence="9" key="1">
    <citation type="submission" date="2025-08" db="UniProtKB">
        <authorList>
            <consortium name="RefSeq"/>
        </authorList>
    </citation>
    <scope>IDENTIFICATION</scope>
    <source>
        <tissue evidence="9">Tentacle</tissue>
    </source>
</reference>
<dbReference type="PANTHER" id="PTHR15036">
    <property type="entry name" value="PIKACHURIN-LIKE PROTEIN"/>
    <property type="match status" value="1"/>
</dbReference>
<dbReference type="KEGG" id="aten:116295923"/>
<dbReference type="InterPro" id="IPR013320">
    <property type="entry name" value="ConA-like_dom_sf"/>
</dbReference>
<keyword evidence="4" id="KW-1133">Transmembrane helix</keyword>
<feature type="domain" description="Laminin G" evidence="6">
    <location>
        <begin position="265"/>
        <end position="467"/>
    </location>
</feature>
<feature type="domain" description="EGF-like" evidence="7">
    <location>
        <begin position="226"/>
        <end position="262"/>
    </location>
</feature>
<accession>A0A6P8HWK3</accession>
<protein>
    <submittedName>
        <fullName evidence="9">Neurexin-3-like isoform X1</fullName>
    </submittedName>
</protein>